<feature type="transmembrane region" description="Helical" evidence="1">
    <location>
        <begin position="162"/>
        <end position="181"/>
    </location>
</feature>
<dbReference type="Gene3D" id="3.30.450.20">
    <property type="entry name" value="PAS domain"/>
    <property type="match status" value="3"/>
</dbReference>
<dbReference type="Pfam" id="PF00990">
    <property type="entry name" value="GGDEF"/>
    <property type="match status" value="1"/>
</dbReference>
<evidence type="ECO:0000259" key="3">
    <source>
        <dbReference type="PROSITE" id="PS50113"/>
    </source>
</evidence>
<evidence type="ECO:0000313" key="6">
    <source>
        <dbReference type="EMBL" id="MEO3956974.1"/>
    </source>
</evidence>
<dbReference type="InterPro" id="IPR013767">
    <property type="entry name" value="PAS_fold"/>
</dbReference>
<evidence type="ECO:0000256" key="1">
    <source>
        <dbReference type="SAM" id="Phobius"/>
    </source>
</evidence>
<evidence type="ECO:0000259" key="2">
    <source>
        <dbReference type="PROSITE" id="PS50112"/>
    </source>
</evidence>
<dbReference type="InterPro" id="IPR000160">
    <property type="entry name" value="GGDEF_dom"/>
</dbReference>
<dbReference type="NCBIfam" id="TIGR00229">
    <property type="entry name" value="sensory_box"/>
    <property type="match status" value="3"/>
</dbReference>
<dbReference type="InterPro" id="IPR029016">
    <property type="entry name" value="GAF-like_dom_sf"/>
</dbReference>
<dbReference type="InterPro" id="IPR043128">
    <property type="entry name" value="Rev_trsase/Diguanyl_cyclase"/>
</dbReference>
<keyword evidence="1" id="KW-1133">Transmembrane helix</keyword>
<comment type="caution">
    <text evidence="6">The sequence shown here is derived from an EMBL/GenBank/DDBJ whole genome shotgun (WGS) entry which is preliminary data.</text>
</comment>
<feature type="domain" description="PAC" evidence="3">
    <location>
        <begin position="484"/>
        <end position="536"/>
    </location>
</feature>
<keyword evidence="1" id="KW-0472">Membrane</keyword>
<dbReference type="PANTHER" id="PTHR44757">
    <property type="entry name" value="DIGUANYLATE CYCLASE DGCP"/>
    <property type="match status" value="1"/>
</dbReference>
<dbReference type="PROSITE" id="PS50112">
    <property type="entry name" value="PAS"/>
    <property type="match status" value="3"/>
</dbReference>
<dbReference type="PROSITE" id="PS50113">
    <property type="entry name" value="PAC"/>
    <property type="match status" value="1"/>
</dbReference>
<protein>
    <submittedName>
        <fullName evidence="6">EAL domain-containing protein</fullName>
    </submittedName>
</protein>
<dbReference type="InterPro" id="IPR000014">
    <property type="entry name" value="PAS"/>
</dbReference>
<organism evidence="6 7">
    <name type="scientific">Chromobacterium piscinae</name>
    <dbReference type="NCBI Taxonomy" id="686831"/>
    <lineage>
        <taxon>Bacteria</taxon>
        <taxon>Pseudomonadati</taxon>
        <taxon>Pseudomonadota</taxon>
        <taxon>Betaproteobacteria</taxon>
        <taxon>Neisseriales</taxon>
        <taxon>Chromobacteriaceae</taxon>
        <taxon>Chromobacterium</taxon>
    </lineage>
</organism>
<feature type="domain" description="PAS" evidence="2">
    <location>
        <begin position="284"/>
        <end position="353"/>
    </location>
</feature>
<evidence type="ECO:0000313" key="7">
    <source>
        <dbReference type="Proteomes" id="UP001438292"/>
    </source>
</evidence>
<dbReference type="Pfam" id="PF00563">
    <property type="entry name" value="EAL"/>
    <property type="match status" value="1"/>
</dbReference>
<dbReference type="SMART" id="SM00052">
    <property type="entry name" value="EAL"/>
    <property type="match status" value="1"/>
</dbReference>
<dbReference type="Gene3D" id="3.30.70.270">
    <property type="match status" value="1"/>
</dbReference>
<dbReference type="InterPro" id="IPR001633">
    <property type="entry name" value="EAL_dom"/>
</dbReference>
<feature type="transmembrane region" description="Helical" evidence="1">
    <location>
        <begin position="193"/>
        <end position="226"/>
    </location>
</feature>
<dbReference type="InterPro" id="IPR038318">
    <property type="entry name" value="KdpD_sf"/>
</dbReference>
<dbReference type="PANTHER" id="PTHR44757:SF2">
    <property type="entry name" value="BIOFILM ARCHITECTURE MAINTENANCE PROTEIN MBAA"/>
    <property type="match status" value="1"/>
</dbReference>
<dbReference type="EMBL" id="JBDQQU010000253">
    <property type="protein sequence ID" value="MEO3956974.1"/>
    <property type="molecule type" value="Genomic_DNA"/>
</dbReference>
<dbReference type="PROSITE" id="PS50887">
    <property type="entry name" value="GGDEF"/>
    <property type="match status" value="1"/>
</dbReference>
<feature type="domain" description="PAS" evidence="2">
    <location>
        <begin position="409"/>
        <end position="482"/>
    </location>
</feature>
<feature type="transmembrane region" description="Helical" evidence="1">
    <location>
        <begin position="89"/>
        <end position="107"/>
    </location>
</feature>
<feature type="domain" description="GGDEF" evidence="5">
    <location>
        <begin position="1045"/>
        <end position="1180"/>
    </location>
</feature>
<dbReference type="CDD" id="cd01948">
    <property type="entry name" value="EAL"/>
    <property type="match status" value="1"/>
</dbReference>
<dbReference type="InterPro" id="IPR035919">
    <property type="entry name" value="EAL_sf"/>
</dbReference>
<evidence type="ECO:0000259" key="5">
    <source>
        <dbReference type="PROSITE" id="PS50887"/>
    </source>
</evidence>
<dbReference type="SUPFAM" id="SSF55073">
    <property type="entry name" value="Nucleotide cyclase"/>
    <property type="match status" value="1"/>
</dbReference>
<dbReference type="SMART" id="SM00091">
    <property type="entry name" value="PAS"/>
    <property type="match status" value="3"/>
</dbReference>
<dbReference type="InterPro" id="IPR052155">
    <property type="entry name" value="Biofilm_reg_signaling"/>
</dbReference>
<feature type="domain" description="EAL" evidence="4">
    <location>
        <begin position="1188"/>
        <end position="1441"/>
    </location>
</feature>
<dbReference type="SMART" id="SM00065">
    <property type="entry name" value="GAF"/>
    <property type="match status" value="2"/>
</dbReference>
<feature type="domain" description="PAS" evidence="2">
    <location>
        <begin position="537"/>
        <end position="589"/>
    </location>
</feature>
<dbReference type="Pfam" id="PF13426">
    <property type="entry name" value="PAS_9"/>
    <property type="match status" value="2"/>
</dbReference>
<dbReference type="NCBIfam" id="TIGR00254">
    <property type="entry name" value="GGDEF"/>
    <property type="match status" value="1"/>
</dbReference>
<dbReference type="Gene3D" id="3.30.450.40">
    <property type="match status" value="2"/>
</dbReference>
<accession>A0ABV0HA62</accession>
<dbReference type="SMART" id="SM00267">
    <property type="entry name" value="GGDEF"/>
    <property type="match status" value="1"/>
</dbReference>
<dbReference type="SUPFAM" id="SSF141868">
    <property type="entry name" value="EAL domain-like"/>
    <property type="match status" value="1"/>
</dbReference>
<dbReference type="PROSITE" id="PS50883">
    <property type="entry name" value="EAL"/>
    <property type="match status" value="1"/>
</dbReference>
<feature type="transmembrane region" description="Helical" evidence="1">
    <location>
        <begin position="38"/>
        <end position="61"/>
    </location>
</feature>
<dbReference type="RefSeq" id="WP_347788034.1">
    <property type="nucleotide sequence ID" value="NZ_JBDQQU010000253.1"/>
</dbReference>
<dbReference type="InterPro" id="IPR035965">
    <property type="entry name" value="PAS-like_dom_sf"/>
</dbReference>
<name>A0ABV0HA62_9NEIS</name>
<dbReference type="InterPro" id="IPR001610">
    <property type="entry name" value="PAC"/>
</dbReference>
<dbReference type="SMART" id="SM00086">
    <property type="entry name" value="PAC"/>
    <property type="match status" value="3"/>
</dbReference>
<gene>
    <name evidence="6" type="ORF">ABH309_21275</name>
</gene>
<dbReference type="Pfam" id="PF13185">
    <property type="entry name" value="GAF_2"/>
    <property type="match status" value="2"/>
</dbReference>
<evidence type="ECO:0000259" key="4">
    <source>
        <dbReference type="PROSITE" id="PS50883"/>
    </source>
</evidence>
<dbReference type="SUPFAM" id="SSF55785">
    <property type="entry name" value="PYP-like sensor domain (PAS domain)"/>
    <property type="match status" value="3"/>
</dbReference>
<dbReference type="CDD" id="cd01949">
    <property type="entry name" value="GGDEF"/>
    <property type="match status" value="1"/>
</dbReference>
<reference evidence="6 7" key="1">
    <citation type="submission" date="2024-05" db="EMBL/GenBank/DDBJ databases">
        <authorList>
            <person name="De Oliveira J.P."/>
            <person name="Noriler S.A."/>
            <person name="De Oliveira A.G."/>
            <person name="Sipoli D.S."/>
        </authorList>
    </citation>
    <scope>NUCLEOTIDE SEQUENCE [LARGE SCALE GENOMIC DNA]</scope>
    <source>
        <strain evidence="6 7">LABIM186</strain>
    </source>
</reference>
<dbReference type="InterPro" id="IPR029787">
    <property type="entry name" value="Nucleotide_cyclase"/>
</dbReference>
<dbReference type="Gene3D" id="3.20.20.450">
    <property type="entry name" value="EAL domain"/>
    <property type="match status" value="1"/>
</dbReference>
<keyword evidence="7" id="KW-1185">Reference proteome</keyword>
<dbReference type="InterPro" id="IPR000700">
    <property type="entry name" value="PAS-assoc_C"/>
</dbReference>
<dbReference type="InterPro" id="IPR003018">
    <property type="entry name" value="GAF"/>
</dbReference>
<sequence>MLAGNRHHITTITLTYILVALAWLVIPDILFNGQAGELVFGGLAWDIFFIFVSASLLYFSLLRVHPNNFARLLHYEKLSSWACAHPHRLVLSIITIYTLLALLWLVIPDWLLDSQGVGIWIASGKDALFTFVTATLLFWSLRSLREEKSAAPISFILPSDKWKSYIFSIIGSILVVMVRINIPPEFTQRPLLILFLIPIGLSAILGGLGPGLLATAISTGSIALLFSMSAGSVSYLGIDLLQTSLLVLNGVVLSMLGEHQSHARSRLVASLRALEAKSAELRQSEERFRTIFEGSPVAMGLSRKEDGRLIEINQAFRQLFHVDMHQAIGRTTQDLAIWFNPDDRTRLIAEMQNCQRISGAPVQLRKVNGETFHALLSWQLIQFGGDVYIHGAVLDVSKEHRIQESLRRSEHEFRLLMDAITDYAFFLLDPNGMVKSWSIGSQGIKGYSADEIIGRSFTCFYTKEDQDAGIPDSLLTHATENGRAEHEGWRIRRDGSRFWAKAVVYSIRDEAGLLVGFAKVTQDLTTHKAAEQELRDSEKRYASIVNSAMDGIITIDAVQDITFFNPAAEIMFGRKACDTVGQPLDILLPPAFRTAHIQRVKAFNQSTVTSRRTGSQDGKILGIRADGSVFPVETSFSKLELDGKRFITVVIRDISDRVQARTELETHLQHLESLNELGRVILAAQTPHQVAQLGLRYLRKLVPFWGATAMIIDWEEHQAQVLAMERAPGSSYNPGQRLSLFSYGLDDLRHLEKGEVCRVDELGSIPKRSTILERLYQQGMQSYIRIPLLAEGKLLGVMNLASKEPGAFTAIQQDLAEGYARQLAIALQQSLLRQHIEHLSRVYEVLSRINALIVRCHSRNELFDDACRIAVEVGAYQMAWLGIIDPSSQEAHVTAYYGKNDGTPQQINFSTGEDTIIRDDAVYRAVQSAKMVVCNDVQPTTISSQSDTNLSIHPPQAAAYLPIIVNGETTAILALYAREVGVFDKQETALLQELSDDIAFALDHILKEEKLDYLSYYDSLTGLANRSLLSERLTLKTIDAEREVSKLAVALLDIEHFRTINDVFGRRVGDHLLHELAASLTEHLGDANLLARYGSDQFVMMLPDTQNEEEVARRIDYLQQNCLGGTFAVIDDIELRLSAKFGVAMYPDDGLDSNTLLERAESALNRSKAEAKPFLFYRQEMTERALVSLALAAKLRQAIEREQFVLHYQPKYNARTHRLVSVEALIRWESPDFGLVPPAEFVPILEELGLIGQVGIWVLQRAVEDFHEWKSTGLHTPRIAVNVSPWQLKQTDFISTLSSILQRYPSENGIDLEITETQIMENIDNSIETLHQLRKFDLAIAIDDFGTGYSSLAYLAKLPVQALKIDRAFISSMLDQSETMTLVEMIISMAHAMSLEVIAEGVENQEQAEVLNNLGCDVLQGFWLSPPLSKIELTKKLQLAH</sequence>
<dbReference type="Proteomes" id="UP001438292">
    <property type="component" value="Unassembled WGS sequence"/>
</dbReference>
<dbReference type="SUPFAM" id="SSF55781">
    <property type="entry name" value="GAF domain-like"/>
    <property type="match status" value="2"/>
</dbReference>
<proteinExistence type="predicted"/>
<feature type="transmembrane region" description="Helical" evidence="1">
    <location>
        <begin position="7"/>
        <end position="26"/>
    </location>
</feature>
<dbReference type="Pfam" id="PF00989">
    <property type="entry name" value="PAS"/>
    <property type="match status" value="1"/>
</dbReference>
<dbReference type="CDD" id="cd00130">
    <property type="entry name" value="PAS"/>
    <property type="match status" value="3"/>
</dbReference>
<keyword evidence="1" id="KW-0812">Transmembrane</keyword>
<feature type="transmembrane region" description="Helical" evidence="1">
    <location>
        <begin position="119"/>
        <end position="141"/>
    </location>
</feature>
<dbReference type="Gene3D" id="1.20.120.620">
    <property type="entry name" value="Backbone structure of the membrane domain of e. Coli histidine kinase receptor kdpd"/>
    <property type="match status" value="1"/>
</dbReference>